<organism evidence="10 11">
    <name type="scientific">Arundinibacter roseus</name>
    <dbReference type="NCBI Taxonomy" id="2070510"/>
    <lineage>
        <taxon>Bacteria</taxon>
        <taxon>Pseudomonadati</taxon>
        <taxon>Bacteroidota</taxon>
        <taxon>Cytophagia</taxon>
        <taxon>Cytophagales</taxon>
        <taxon>Spirosomataceae</taxon>
        <taxon>Arundinibacter</taxon>
    </lineage>
</organism>
<feature type="transmembrane region" description="Helical" evidence="8">
    <location>
        <begin position="235"/>
        <end position="254"/>
    </location>
</feature>
<keyword evidence="11" id="KW-1185">Reference proteome</keyword>
<name>A0A4R4KH32_9BACT</name>
<dbReference type="Proteomes" id="UP000295706">
    <property type="component" value="Unassembled WGS sequence"/>
</dbReference>
<protein>
    <submittedName>
        <fullName evidence="10">Sodium:proton antiporter</fullName>
    </submittedName>
</protein>
<keyword evidence="6" id="KW-0406">Ion transport</keyword>
<evidence type="ECO:0000256" key="4">
    <source>
        <dbReference type="ARBA" id="ARBA00022692"/>
    </source>
</evidence>
<evidence type="ECO:0000256" key="1">
    <source>
        <dbReference type="ARBA" id="ARBA00004651"/>
    </source>
</evidence>
<evidence type="ECO:0000256" key="3">
    <source>
        <dbReference type="ARBA" id="ARBA00022449"/>
    </source>
</evidence>
<reference evidence="10 11" key="1">
    <citation type="submission" date="2019-02" db="EMBL/GenBank/DDBJ databases">
        <title>Arundinibacter roseus gen. nov., sp. nov., a new member of the family Cytophagaceae.</title>
        <authorList>
            <person name="Szuroczki S."/>
            <person name="Khayer B."/>
            <person name="Sproer C."/>
            <person name="Toumi M."/>
            <person name="Szabo A."/>
            <person name="Felfoldi T."/>
            <person name="Schumann P."/>
            <person name="Toth E."/>
        </authorList>
    </citation>
    <scope>NUCLEOTIDE SEQUENCE [LARGE SCALE GENOMIC DNA]</scope>
    <source>
        <strain evidence="10 11">DMA-k-7a</strain>
    </source>
</reference>
<accession>A0A4R4KH32</accession>
<sequence>MLLFHILPMDTYLLVMMMIGLASLGMAWMPQISKKIKVSYSILYVAFGAVLYIFGDNMPLPDPIRKQEYTVHLTELVVIISLMGSGLKIDRPFTLKNWSVPFRLVSITMLLSISSMAFLCWYFLGFDLPSAVLLGAVLAPTDPVLASDVQVGPPHEKKRDDVRFGLTGEAGLNDGMAFPFTWLAITWAQISTTGEGSFTEWFLVDVLYKMIVGTIAGFLLGRLLAFILFKKSKDFKVLVMHNGFVALAATLFIYGFTELIHAYGFIAVFVGAVTIRNYEIKHEFHTQLHSFTDQIERILVAIVLILFGGSLVSGILEELSLPMILLAVAFVFVVRPLAGYVALAGAGFHSFQRWTISFFGIKGIGSFFYLSFALGKTDFSQSKEVWSLVALTVLISLLIHGSTATHSMDHIEKRFSREAPDDAPDG</sequence>
<keyword evidence="3" id="KW-0050">Antiport</keyword>
<gene>
    <name evidence="10" type="ORF">EZE20_09195</name>
</gene>
<feature type="transmembrane region" description="Helical" evidence="8">
    <location>
        <begin position="355"/>
        <end position="373"/>
    </location>
</feature>
<feature type="transmembrane region" description="Helical" evidence="8">
    <location>
        <begin position="12"/>
        <end position="29"/>
    </location>
</feature>
<dbReference type="AlphaFoldDB" id="A0A4R4KH32"/>
<evidence type="ECO:0000256" key="8">
    <source>
        <dbReference type="SAM" id="Phobius"/>
    </source>
</evidence>
<dbReference type="GO" id="GO:1902600">
    <property type="term" value="P:proton transmembrane transport"/>
    <property type="evidence" value="ECO:0007669"/>
    <property type="project" value="InterPro"/>
</dbReference>
<evidence type="ECO:0000313" key="10">
    <source>
        <dbReference type="EMBL" id="TDB65931.1"/>
    </source>
</evidence>
<evidence type="ECO:0000256" key="7">
    <source>
        <dbReference type="ARBA" id="ARBA00023136"/>
    </source>
</evidence>
<feature type="transmembrane region" description="Helical" evidence="8">
    <location>
        <begin position="260"/>
        <end position="278"/>
    </location>
</feature>
<keyword evidence="7 8" id="KW-0472">Membrane</keyword>
<feature type="transmembrane region" description="Helical" evidence="8">
    <location>
        <begin position="298"/>
        <end position="316"/>
    </location>
</feature>
<feature type="transmembrane region" description="Helical" evidence="8">
    <location>
        <begin position="206"/>
        <end position="228"/>
    </location>
</feature>
<feature type="transmembrane region" description="Helical" evidence="8">
    <location>
        <begin position="385"/>
        <end position="404"/>
    </location>
</feature>
<comment type="subcellular location">
    <subcellularLocation>
        <location evidence="1">Cell membrane</location>
        <topology evidence="1">Multi-pass membrane protein</topology>
    </subcellularLocation>
</comment>
<feature type="transmembrane region" description="Helical" evidence="8">
    <location>
        <begin position="36"/>
        <end position="54"/>
    </location>
</feature>
<dbReference type="Pfam" id="PF00999">
    <property type="entry name" value="Na_H_Exchanger"/>
    <property type="match status" value="1"/>
</dbReference>
<proteinExistence type="predicted"/>
<keyword evidence="2" id="KW-0813">Transport</keyword>
<keyword evidence="5 8" id="KW-1133">Transmembrane helix</keyword>
<keyword evidence="4 8" id="KW-0812">Transmembrane</keyword>
<evidence type="ECO:0000313" key="11">
    <source>
        <dbReference type="Proteomes" id="UP000295706"/>
    </source>
</evidence>
<evidence type="ECO:0000256" key="6">
    <source>
        <dbReference type="ARBA" id="ARBA00023065"/>
    </source>
</evidence>
<dbReference type="GO" id="GO:0005886">
    <property type="term" value="C:plasma membrane"/>
    <property type="evidence" value="ECO:0007669"/>
    <property type="project" value="UniProtKB-SubCell"/>
</dbReference>
<feature type="transmembrane region" description="Helical" evidence="8">
    <location>
        <begin position="322"/>
        <end position="343"/>
    </location>
</feature>
<dbReference type="PANTHER" id="PTHR32507:SF8">
    <property type="entry name" value="CNH1P"/>
    <property type="match status" value="1"/>
</dbReference>
<dbReference type="GO" id="GO:0015297">
    <property type="term" value="F:antiporter activity"/>
    <property type="evidence" value="ECO:0007669"/>
    <property type="project" value="UniProtKB-KW"/>
</dbReference>
<feature type="transmembrane region" description="Helical" evidence="8">
    <location>
        <begin position="101"/>
        <end position="124"/>
    </location>
</feature>
<evidence type="ECO:0000256" key="5">
    <source>
        <dbReference type="ARBA" id="ARBA00022989"/>
    </source>
</evidence>
<evidence type="ECO:0000259" key="9">
    <source>
        <dbReference type="Pfam" id="PF00999"/>
    </source>
</evidence>
<dbReference type="PANTHER" id="PTHR32507">
    <property type="entry name" value="NA(+)/H(+) ANTIPORTER 1"/>
    <property type="match status" value="1"/>
</dbReference>
<comment type="caution">
    <text evidence="10">The sequence shown here is derived from an EMBL/GenBank/DDBJ whole genome shotgun (WGS) entry which is preliminary data.</text>
</comment>
<dbReference type="EMBL" id="SMJU01000005">
    <property type="protein sequence ID" value="TDB65931.1"/>
    <property type="molecule type" value="Genomic_DNA"/>
</dbReference>
<feature type="transmembrane region" description="Helical" evidence="8">
    <location>
        <begin position="69"/>
        <end position="89"/>
    </location>
</feature>
<dbReference type="OrthoDB" id="9810860at2"/>
<dbReference type="InterPro" id="IPR006153">
    <property type="entry name" value="Cation/H_exchanger_TM"/>
</dbReference>
<feature type="domain" description="Cation/H+ exchanger transmembrane" evidence="9">
    <location>
        <begin position="28"/>
        <end position="405"/>
    </location>
</feature>
<evidence type="ECO:0000256" key="2">
    <source>
        <dbReference type="ARBA" id="ARBA00022448"/>
    </source>
</evidence>